<feature type="transmembrane region" description="Helical" evidence="1">
    <location>
        <begin position="36"/>
        <end position="57"/>
    </location>
</feature>
<evidence type="ECO:0000313" key="2">
    <source>
        <dbReference type="EMBL" id="EGF28287.1"/>
    </source>
</evidence>
<reference evidence="2 3" key="1">
    <citation type="journal article" date="2013" name="Mar. Genomics">
        <title>Expression of sulfatases in Rhodopirellula baltica and the diversity of sulfatases in the genus Rhodopirellula.</title>
        <authorList>
            <person name="Wegner C.E."/>
            <person name="Richter-Heitmann T."/>
            <person name="Klindworth A."/>
            <person name="Klockow C."/>
            <person name="Richter M."/>
            <person name="Achstetter T."/>
            <person name="Glockner F.O."/>
            <person name="Harder J."/>
        </authorList>
    </citation>
    <scope>NUCLEOTIDE SEQUENCE [LARGE SCALE GENOMIC DNA]</scope>
    <source>
        <strain evidence="2 3">WH47</strain>
    </source>
</reference>
<accession>F2APY1</accession>
<evidence type="ECO:0000313" key="3">
    <source>
        <dbReference type="Proteomes" id="UP000006222"/>
    </source>
</evidence>
<keyword evidence="1" id="KW-1133">Transmembrane helix</keyword>
<dbReference type="AlphaFoldDB" id="F2APY1"/>
<dbReference type="Proteomes" id="UP000006222">
    <property type="component" value="Unassembled WGS sequence"/>
</dbReference>
<feature type="transmembrane region" description="Helical" evidence="1">
    <location>
        <begin position="9"/>
        <end position="30"/>
    </location>
</feature>
<name>F2APY1_RHOBT</name>
<dbReference type="PATRIC" id="fig|991778.3.peg.1851"/>
<evidence type="ECO:0000256" key="1">
    <source>
        <dbReference type="SAM" id="Phobius"/>
    </source>
</evidence>
<keyword evidence="1" id="KW-0472">Membrane</keyword>
<keyword evidence="1" id="KW-0812">Transmembrane</keyword>
<comment type="caution">
    <text evidence="2">The sequence shown here is derived from an EMBL/GenBank/DDBJ whole genome shotgun (WGS) entry which is preliminary data.</text>
</comment>
<sequence length="71" mass="7746">MLLAYQPEILTFTALVGVVLAIAVPVLRSFDITRPLTGIIVLGTLVITLIVVGLLNYRDGFPFDDERDGDD</sequence>
<proteinExistence type="predicted"/>
<dbReference type="EMBL" id="AFAR01000097">
    <property type="protein sequence ID" value="EGF28287.1"/>
    <property type="molecule type" value="Genomic_DNA"/>
</dbReference>
<protein>
    <submittedName>
        <fullName evidence="2">Uncharacterized protein</fullName>
    </submittedName>
</protein>
<gene>
    <name evidence="2" type="ORF">RBWH47_05783</name>
</gene>
<organism evidence="2 3">
    <name type="scientific">Rhodopirellula baltica WH47</name>
    <dbReference type="NCBI Taxonomy" id="991778"/>
    <lineage>
        <taxon>Bacteria</taxon>
        <taxon>Pseudomonadati</taxon>
        <taxon>Planctomycetota</taxon>
        <taxon>Planctomycetia</taxon>
        <taxon>Pirellulales</taxon>
        <taxon>Pirellulaceae</taxon>
        <taxon>Rhodopirellula</taxon>
    </lineage>
</organism>